<evidence type="ECO:0000313" key="1">
    <source>
        <dbReference type="EMBL" id="OCL28625.1"/>
    </source>
</evidence>
<proteinExistence type="predicted"/>
<organism evidence="1 2">
    <name type="scientific">Orenia metallireducens</name>
    <dbReference type="NCBI Taxonomy" id="1413210"/>
    <lineage>
        <taxon>Bacteria</taxon>
        <taxon>Bacillati</taxon>
        <taxon>Bacillota</taxon>
        <taxon>Clostridia</taxon>
        <taxon>Halanaerobiales</taxon>
        <taxon>Halobacteroidaceae</taxon>
        <taxon>Orenia</taxon>
    </lineage>
</organism>
<protein>
    <submittedName>
        <fullName evidence="1">Uncharacterized protein</fullName>
    </submittedName>
</protein>
<dbReference type="Proteomes" id="UP000093514">
    <property type="component" value="Unassembled WGS sequence"/>
</dbReference>
<sequence length="100" mass="11456">MDRNILLAGRISDKSMNKKDVDFVEGRLKQGVSKSELVQNAISVYRKYLDGELLKDEVNNIVEAIKSNNIKIENDDKPKEKKQDNELLDKIKSKKDAGFF</sequence>
<comment type="caution">
    <text evidence="1">The sequence shown here is derived from an EMBL/GenBank/DDBJ whole genome shotgun (WGS) entry which is preliminary data.</text>
</comment>
<dbReference type="AlphaFoldDB" id="A0A1C0ADA8"/>
<accession>A0A1C0ADA8</accession>
<reference evidence="2" key="1">
    <citation type="submission" date="2016-07" db="EMBL/GenBank/DDBJ databases">
        <authorList>
            <person name="Florea S."/>
            <person name="Webb J.S."/>
            <person name="Jaromczyk J."/>
            <person name="Schardl C.L."/>
        </authorList>
    </citation>
    <scope>NUCLEOTIDE SEQUENCE [LARGE SCALE GENOMIC DNA]</scope>
    <source>
        <strain evidence="2">Z6</strain>
    </source>
</reference>
<dbReference type="RefSeq" id="WP_068714335.1">
    <property type="nucleotide sequence ID" value="NZ_LWDV01000003.1"/>
</dbReference>
<name>A0A1C0ADA8_9FIRM</name>
<reference evidence="1 2" key="2">
    <citation type="submission" date="2016-08" db="EMBL/GenBank/DDBJ databases">
        <title>Orenia metallireducens sp. nov. strain Z6, a Novel Metal-reducing Firmicute from the Deep Subsurface.</title>
        <authorList>
            <person name="Maxim B.I."/>
            <person name="Kenneth K."/>
            <person name="Flynn T.M."/>
            <person name="Oloughlin E.J."/>
            <person name="Locke R.A."/>
            <person name="Weber J.R."/>
            <person name="Egan S.M."/>
            <person name="Mackie R.I."/>
            <person name="Cann I.K."/>
        </authorList>
    </citation>
    <scope>NUCLEOTIDE SEQUENCE [LARGE SCALE GENOMIC DNA]</scope>
    <source>
        <strain evidence="1 2">Z6</strain>
    </source>
</reference>
<gene>
    <name evidence="1" type="ORF">U472_00265</name>
</gene>
<keyword evidence="2" id="KW-1185">Reference proteome</keyword>
<dbReference type="EMBL" id="LWDV01000003">
    <property type="protein sequence ID" value="OCL28625.1"/>
    <property type="molecule type" value="Genomic_DNA"/>
</dbReference>
<evidence type="ECO:0000313" key="2">
    <source>
        <dbReference type="Proteomes" id="UP000093514"/>
    </source>
</evidence>